<proteinExistence type="predicted"/>
<evidence type="ECO:0000313" key="2">
    <source>
        <dbReference type="EMBL" id="KAE8721685.1"/>
    </source>
</evidence>
<keyword evidence="3" id="KW-1185">Reference proteome</keyword>
<dbReference type="EMBL" id="VEPZ02000611">
    <property type="protein sequence ID" value="KAE8721685.1"/>
    <property type="molecule type" value="Genomic_DNA"/>
</dbReference>
<protein>
    <submittedName>
        <fullName evidence="2">UPF0426 protein</fullName>
    </submittedName>
</protein>
<name>A0A6A3BYE5_HIBSY</name>
<feature type="region of interest" description="Disordered" evidence="1">
    <location>
        <begin position="108"/>
        <end position="127"/>
    </location>
</feature>
<evidence type="ECO:0000313" key="3">
    <source>
        <dbReference type="Proteomes" id="UP000436088"/>
    </source>
</evidence>
<sequence length="164" mass="17871">MEAEEDAERLLRRTEKRAFAAFKISLNVQPCKILAATVPVKVNPDKKSNVALSVVAVKNLAAYRDDGADSFAWMLVDEDVMRASDSWAGLVTDLFLFDNGHAFRCTTRGSRRGGDDGISPSRNDKGKILALVDEDEMEEDIGVTDDDEGDGDVLGFDDGDLGDI</sequence>
<organism evidence="2 3">
    <name type="scientific">Hibiscus syriacus</name>
    <name type="common">Rose of Sharon</name>
    <dbReference type="NCBI Taxonomy" id="106335"/>
    <lineage>
        <taxon>Eukaryota</taxon>
        <taxon>Viridiplantae</taxon>
        <taxon>Streptophyta</taxon>
        <taxon>Embryophyta</taxon>
        <taxon>Tracheophyta</taxon>
        <taxon>Spermatophyta</taxon>
        <taxon>Magnoliopsida</taxon>
        <taxon>eudicotyledons</taxon>
        <taxon>Gunneridae</taxon>
        <taxon>Pentapetalae</taxon>
        <taxon>rosids</taxon>
        <taxon>malvids</taxon>
        <taxon>Malvales</taxon>
        <taxon>Malvaceae</taxon>
        <taxon>Malvoideae</taxon>
        <taxon>Hibiscus</taxon>
    </lineage>
</organism>
<evidence type="ECO:0000256" key="1">
    <source>
        <dbReference type="SAM" id="MobiDB-lite"/>
    </source>
</evidence>
<accession>A0A6A3BYE5</accession>
<reference evidence="2" key="1">
    <citation type="submission" date="2019-09" db="EMBL/GenBank/DDBJ databases">
        <title>Draft genome information of white flower Hibiscus syriacus.</title>
        <authorList>
            <person name="Kim Y.-M."/>
        </authorList>
    </citation>
    <scope>NUCLEOTIDE SEQUENCE [LARGE SCALE GENOMIC DNA]</scope>
    <source>
        <strain evidence="2">YM2019G1</strain>
    </source>
</reference>
<dbReference type="AlphaFoldDB" id="A0A6A3BYE5"/>
<comment type="caution">
    <text evidence="2">The sequence shown here is derived from an EMBL/GenBank/DDBJ whole genome shotgun (WGS) entry which is preliminary data.</text>
</comment>
<feature type="region of interest" description="Disordered" evidence="1">
    <location>
        <begin position="137"/>
        <end position="164"/>
    </location>
</feature>
<dbReference type="PANTHER" id="PTHR37202:SF1">
    <property type="entry name" value="ANKYRIN REPEAT PROTEIN"/>
    <property type="match status" value="1"/>
</dbReference>
<dbReference type="PANTHER" id="PTHR37202">
    <property type="entry name" value="ANKYRIN REPEAT PROTEIN"/>
    <property type="match status" value="1"/>
</dbReference>
<gene>
    <name evidence="2" type="ORF">F3Y22_tig00015426pilonHSYRG00152</name>
</gene>
<dbReference type="Proteomes" id="UP000436088">
    <property type="component" value="Unassembled WGS sequence"/>
</dbReference>